<keyword evidence="2" id="KW-0378">Hydrolase</keyword>
<reference evidence="3" key="1">
    <citation type="submission" date="2017-02" db="EMBL/GenBank/DDBJ databases">
        <authorList>
            <person name="Varghese N."/>
            <person name="Submissions S."/>
        </authorList>
    </citation>
    <scope>NUCLEOTIDE SEQUENCE [LARGE SCALE GENOMIC DNA]</scope>
    <source>
        <strain evidence="3">DSM 15739</strain>
    </source>
</reference>
<proteinExistence type="predicted"/>
<name>A0A1T4NE47_9LACT</name>
<accession>A0A1T4NE47</accession>
<dbReference type="RefSeq" id="WP_078756429.1">
    <property type="nucleotide sequence ID" value="NZ_FUWO01000018.1"/>
</dbReference>
<dbReference type="InterPro" id="IPR029052">
    <property type="entry name" value="Metallo-depent_PP-like"/>
</dbReference>
<dbReference type="SUPFAM" id="SSF56300">
    <property type="entry name" value="Metallo-dependent phosphatases"/>
    <property type="match status" value="1"/>
</dbReference>
<protein>
    <submittedName>
        <fullName evidence="2">Predicted phosphohydrolases</fullName>
    </submittedName>
</protein>
<gene>
    <name evidence="2" type="ORF">SAMN02746011_01733</name>
</gene>
<sequence>MKLHLHDNQSFQILQITDLHLKDYPWNDADEKTLIHIKGTVARYRPDLVIFTGDMIWATLSSQPLVSYQQFITFCQRLAVPIAITYGNHDTNHPDVSRQILREMELQINLLVEKQQVMIAQDRESYIIPIYDDQKESMKYASFVLDSGGYNTQYDGRYDWILTEQIQWFNQCSAALLERGEVQETLVFQHIPLPEYYEAYHQQKPRNAVTEEFFRVDGPSLNTGFFAQLIFDPLATTLFVGHNHNNNFDVNYRDFRLVFGQVSGFGANAMVNRGARLIRLTSHGVQSEIIEF</sequence>
<dbReference type="GO" id="GO:0016788">
    <property type="term" value="F:hydrolase activity, acting on ester bonds"/>
    <property type="evidence" value="ECO:0007669"/>
    <property type="project" value="TreeGrafter"/>
</dbReference>
<feature type="domain" description="Calcineurin-like phosphoesterase" evidence="1">
    <location>
        <begin position="12"/>
        <end position="218"/>
    </location>
</feature>
<dbReference type="Pfam" id="PF00149">
    <property type="entry name" value="Metallophos"/>
    <property type="match status" value="1"/>
</dbReference>
<dbReference type="InterPro" id="IPR004843">
    <property type="entry name" value="Calcineurin-like_PHP"/>
</dbReference>
<evidence type="ECO:0000313" key="3">
    <source>
        <dbReference type="Proteomes" id="UP000189941"/>
    </source>
</evidence>
<evidence type="ECO:0000313" key="2">
    <source>
        <dbReference type="EMBL" id="SJZ77621.1"/>
    </source>
</evidence>
<dbReference type="AlphaFoldDB" id="A0A1T4NE47"/>
<keyword evidence="3" id="KW-1185">Reference proteome</keyword>
<dbReference type="Gene3D" id="3.60.21.10">
    <property type="match status" value="1"/>
</dbReference>
<dbReference type="PANTHER" id="PTHR32440">
    <property type="entry name" value="PHOSPHATASE DCR2-RELATED-RELATED"/>
    <property type="match status" value="1"/>
</dbReference>
<organism evidence="2 3">
    <name type="scientific">Globicatella sulfidifaciens DSM 15739</name>
    <dbReference type="NCBI Taxonomy" id="1121925"/>
    <lineage>
        <taxon>Bacteria</taxon>
        <taxon>Bacillati</taxon>
        <taxon>Bacillota</taxon>
        <taxon>Bacilli</taxon>
        <taxon>Lactobacillales</taxon>
        <taxon>Aerococcaceae</taxon>
        <taxon>Globicatella</taxon>
    </lineage>
</organism>
<dbReference type="STRING" id="1121925.SAMN02746011_01733"/>
<dbReference type="EMBL" id="FUWO01000018">
    <property type="protein sequence ID" value="SJZ77621.1"/>
    <property type="molecule type" value="Genomic_DNA"/>
</dbReference>
<dbReference type="Proteomes" id="UP000189941">
    <property type="component" value="Unassembled WGS sequence"/>
</dbReference>
<dbReference type="OrthoDB" id="9816081at2"/>
<evidence type="ECO:0000259" key="1">
    <source>
        <dbReference type="Pfam" id="PF00149"/>
    </source>
</evidence>
<dbReference type="PANTHER" id="PTHR32440:SF11">
    <property type="entry name" value="METALLOPHOSPHOESTERASE DOMAIN-CONTAINING PROTEIN"/>
    <property type="match status" value="1"/>
</dbReference>
<dbReference type="GO" id="GO:0005737">
    <property type="term" value="C:cytoplasm"/>
    <property type="evidence" value="ECO:0007669"/>
    <property type="project" value="TreeGrafter"/>
</dbReference>